<accession>A0ACC2LF93</accession>
<protein>
    <submittedName>
        <fullName evidence="1">Uncharacterized protein</fullName>
    </submittedName>
</protein>
<organism evidence="1 2">
    <name type="scientific">Persea americana</name>
    <name type="common">Avocado</name>
    <dbReference type="NCBI Taxonomy" id="3435"/>
    <lineage>
        <taxon>Eukaryota</taxon>
        <taxon>Viridiplantae</taxon>
        <taxon>Streptophyta</taxon>
        <taxon>Embryophyta</taxon>
        <taxon>Tracheophyta</taxon>
        <taxon>Spermatophyta</taxon>
        <taxon>Magnoliopsida</taxon>
        <taxon>Magnoliidae</taxon>
        <taxon>Laurales</taxon>
        <taxon>Lauraceae</taxon>
        <taxon>Persea</taxon>
    </lineage>
</organism>
<proteinExistence type="predicted"/>
<gene>
    <name evidence="1" type="ORF">MRB53_025261</name>
</gene>
<dbReference type="Proteomes" id="UP001234297">
    <property type="component" value="Chromosome 8"/>
</dbReference>
<keyword evidence="2" id="KW-1185">Reference proteome</keyword>
<comment type="caution">
    <text evidence="1">The sequence shown here is derived from an EMBL/GenBank/DDBJ whole genome shotgun (WGS) entry which is preliminary data.</text>
</comment>
<reference evidence="1 2" key="1">
    <citation type="journal article" date="2022" name="Hortic Res">
        <title>A haplotype resolved chromosomal level avocado genome allows analysis of novel avocado genes.</title>
        <authorList>
            <person name="Nath O."/>
            <person name="Fletcher S.J."/>
            <person name="Hayward A."/>
            <person name="Shaw L.M."/>
            <person name="Masouleh A.K."/>
            <person name="Furtado A."/>
            <person name="Henry R.J."/>
            <person name="Mitter N."/>
        </authorList>
    </citation>
    <scope>NUCLEOTIDE SEQUENCE [LARGE SCALE GENOMIC DNA]</scope>
    <source>
        <strain evidence="2">cv. Hass</strain>
    </source>
</reference>
<dbReference type="EMBL" id="CM056816">
    <property type="protein sequence ID" value="KAJ8631925.1"/>
    <property type="molecule type" value="Genomic_DNA"/>
</dbReference>
<sequence>MDLSYNSIEGGVDPCLGGITSLARLYLSNNQFKGNIPSTIFSNLTSIEEIDISNNKFDGALSFSMFANLSKLSFLDLSNNYQLEVETESPTWAPSFELHSLYLSNCNLNRQSGSAIPTFLSAQYTLQVLDLSHNLLMQAIPSWLLYNASSYLRLRNNTLGGPFPWPLHNLTSPLLELDVSVNHVHGILPQDMGIYFPNLRRLNMSANALQGSIPSSFGEKKIDLQILDLSSNNFTGEIPHGLTRNSTKLIYLNLSNNKLQGEMLRNDSNLVMLRFLRLNSNLFMGTVPPSLSNSPNLLLLDIRNNYLSGDITSWLPVLADLGALLLGGNHFQGSVPRQLCQMQNLQFLDLSNNYLFGDVPSCLNNITFWTKESQILSNSGSRTNFQQTNGLRVDFITKGRLYTYEGAPRSLMIGIDVSSNQLTGNIPMEMGDLRVLRSLNLSNNLLMGTIPITFQNLDNLESLDLSHNKLSGKIPREMTQLPSLSTFSVAFNNLSGEIPSDQQFSTFDERSYVGNEGLCGPPLGRNCSSNNPGVGDDEEEEEGEESSRIIDQTLFFYLYVAASFALGFWGWIAFLFFHRGWRQRFFGTVDRYVRCPRCAL</sequence>
<name>A0ACC2LF93_PERAE</name>
<evidence type="ECO:0000313" key="1">
    <source>
        <dbReference type="EMBL" id="KAJ8631925.1"/>
    </source>
</evidence>
<evidence type="ECO:0000313" key="2">
    <source>
        <dbReference type="Proteomes" id="UP001234297"/>
    </source>
</evidence>